<keyword evidence="3" id="KW-1185">Reference proteome</keyword>
<proteinExistence type="predicted"/>
<evidence type="ECO:0000256" key="1">
    <source>
        <dbReference type="SAM" id="MobiDB-lite"/>
    </source>
</evidence>
<dbReference type="Proteomes" id="UP000398389">
    <property type="component" value="Unassembled WGS sequence"/>
</dbReference>
<gene>
    <name evidence="2" type="ORF">SAPINGB_P005319</name>
</gene>
<sequence>MEFTSDNPRTQRSSGTGGTSKYGDSRVNNLTQLNLPENHNYSQGLQVQYNTYIQQQTAMAGNSQSHIISPITLINVQNPNSHRNPVVRNPVYNQNHLAQANIYYPQPNAFVNEHNINSQQMLYFQNSNINQLRTAASNGSLANVLENEYDEVDFRQNGVNLSQQESYYTVQQIAPSHGNYLNNVLTRHQDDPNQIAPQINVVSQLSSETIPLNLRNVTGQQRTDTPLGALITNDIDPLMKRDPYDNYKAGKHLLFMNFTSYKHFTSKTTLDCVEWYPYGTPSVSPFQVKFTKYPALQEFEKEIKPGLLYPG</sequence>
<dbReference type="EMBL" id="CABVLU010000004">
    <property type="protein sequence ID" value="VVT56832.1"/>
    <property type="molecule type" value="Genomic_DNA"/>
</dbReference>
<dbReference type="GeneID" id="43584133"/>
<accession>A0A5E8C0D2</accession>
<reference evidence="2 3" key="1">
    <citation type="submission" date="2019-09" db="EMBL/GenBank/DDBJ databases">
        <authorList>
            <person name="Brejova B."/>
        </authorList>
    </citation>
    <scope>NUCLEOTIDE SEQUENCE [LARGE SCALE GENOMIC DNA]</scope>
</reference>
<feature type="compositionally biased region" description="Polar residues" evidence="1">
    <location>
        <begin position="1"/>
        <end position="14"/>
    </location>
</feature>
<dbReference type="AlphaFoldDB" id="A0A5E8C0D2"/>
<organism evidence="2 3">
    <name type="scientific">Magnusiomyces paraingens</name>
    <dbReference type="NCBI Taxonomy" id="2606893"/>
    <lineage>
        <taxon>Eukaryota</taxon>
        <taxon>Fungi</taxon>
        <taxon>Dikarya</taxon>
        <taxon>Ascomycota</taxon>
        <taxon>Saccharomycotina</taxon>
        <taxon>Dipodascomycetes</taxon>
        <taxon>Dipodascales</taxon>
        <taxon>Dipodascaceae</taxon>
        <taxon>Magnusiomyces</taxon>
    </lineage>
</organism>
<evidence type="ECO:0000313" key="2">
    <source>
        <dbReference type="EMBL" id="VVT56832.1"/>
    </source>
</evidence>
<protein>
    <submittedName>
        <fullName evidence="2">Uncharacterized protein</fullName>
    </submittedName>
</protein>
<name>A0A5E8C0D2_9ASCO</name>
<dbReference type="RefSeq" id="XP_031855924.1">
    <property type="nucleotide sequence ID" value="XM_032000033.1"/>
</dbReference>
<feature type="region of interest" description="Disordered" evidence="1">
    <location>
        <begin position="1"/>
        <end position="26"/>
    </location>
</feature>
<evidence type="ECO:0000313" key="3">
    <source>
        <dbReference type="Proteomes" id="UP000398389"/>
    </source>
</evidence>